<protein>
    <submittedName>
        <fullName evidence="1">Uncharacterized protein</fullName>
    </submittedName>
</protein>
<gene>
    <name evidence="1" type="ORF">ACG02S_23050</name>
</gene>
<evidence type="ECO:0000313" key="2">
    <source>
        <dbReference type="Proteomes" id="UP001606300"/>
    </source>
</evidence>
<proteinExistence type="predicted"/>
<dbReference type="EMBL" id="JBIGHY010000011">
    <property type="protein sequence ID" value="MFG6416781.1"/>
    <property type="molecule type" value="Genomic_DNA"/>
</dbReference>
<organism evidence="1 2">
    <name type="scientific">Pelomonas dachongensis</name>
    <dbReference type="NCBI Taxonomy" id="3299029"/>
    <lineage>
        <taxon>Bacteria</taxon>
        <taxon>Pseudomonadati</taxon>
        <taxon>Pseudomonadota</taxon>
        <taxon>Betaproteobacteria</taxon>
        <taxon>Burkholderiales</taxon>
        <taxon>Sphaerotilaceae</taxon>
        <taxon>Roseateles</taxon>
    </lineage>
</organism>
<comment type="caution">
    <text evidence="1">The sequence shown here is derived from an EMBL/GenBank/DDBJ whole genome shotgun (WGS) entry which is preliminary data.</text>
</comment>
<dbReference type="Proteomes" id="UP001606300">
    <property type="component" value="Unassembled WGS sequence"/>
</dbReference>
<reference evidence="1 2" key="1">
    <citation type="submission" date="2024-09" db="EMBL/GenBank/DDBJ databases">
        <title>Novel species of the genus Pelomonas and Roseateles isolated from streams.</title>
        <authorList>
            <person name="Lu H."/>
        </authorList>
    </citation>
    <scope>NUCLEOTIDE SEQUENCE [LARGE SCALE GENOMIC DNA]</scope>
    <source>
        <strain evidence="1 2">DC23W</strain>
    </source>
</reference>
<name>A0ABW7ETL2_9BURK</name>
<sequence length="50" mass="5368">MQIALVPLGAWVMLRWQGALVLAVLLAFWRALLPAVRAASLPVTTALRAA</sequence>
<evidence type="ECO:0000313" key="1">
    <source>
        <dbReference type="EMBL" id="MFG6416781.1"/>
    </source>
</evidence>
<accession>A0ABW7ETL2</accession>
<keyword evidence="2" id="KW-1185">Reference proteome</keyword>
<dbReference type="RefSeq" id="WP_394472845.1">
    <property type="nucleotide sequence ID" value="NZ_JBIGHY010000011.1"/>
</dbReference>